<evidence type="ECO:0000256" key="6">
    <source>
        <dbReference type="RuleBase" id="RU003682"/>
    </source>
</evidence>
<dbReference type="Pfam" id="PF14226">
    <property type="entry name" value="DIOX_N"/>
    <property type="match status" value="1"/>
</dbReference>
<dbReference type="GO" id="GO:0050590">
    <property type="term" value="F:desacetoxyvindoline 4-hydroxylase activity"/>
    <property type="evidence" value="ECO:0007669"/>
    <property type="project" value="UniProtKB-EC"/>
</dbReference>
<evidence type="ECO:0000256" key="4">
    <source>
        <dbReference type="ARBA" id="ARBA00023002"/>
    </source>
</evidence>
<comment type="similarity">
    <text evidence="1 6">Belongs to the iron/ascorbate-dependent oxidoreductase family.</text>
</comment>
<dbReference type="Gene3D" id="2.60.120.330">
    <property type="entry name" value="B-lactam Antibiotic, Isopenicillin N Synthase, Chain"/>
    <property type="match status" value="1"/>
</dbReference>
<dbReference type="GO" id="GO:0002238">
    <property type="term" value="P:response to molecule of fungal origin"/>
    <property type="evidence" value="ECO:0007669"/>
    <property type="project" value="UniProtKB-ARBA"/>
</dbReference>
<dbReference type="AlphaFoldDB" id="A0A2G9GGP6"/>
<keyword evidence="2 6" id="KW-0479">Metal-binding</keyword>
<dbReference type="InterPro" id="IPR005123">
    <property type="entry name" value="Oxoglu/Fe-dep_dioxygenase_dom"/>
</dbReference>
<dbReference type="Pfam" id="PF03171">
    <property type="entry name" value="2OG-FeII_Oxy"/>
    <property type="match status" value="1"/>
</dbReference>
<dbReference type="SUPFAM" id="SSF51197">
    <property type="entry name" value="Clavaminate synthase-like"/>
    <property type="match status" value="1"/>
</dbReference>
<evidence type="ECO:0000256" key="5">
    <source>
        <dbReference type="ARBA" id="ARBA00023004"/>
    </source>
</evidence>
<dbReference type="EMBL" id="NKXS01005140">
    <property type="protein sequence ID" value="PIN04461.1"/>
    <property type="molecule type" value="Genomic_DNA"/>
</dbReference>
<protein>
    <submittedName>
        <fullName evidence="8">Iron/ascorbate family oxidoreductase</fullName>
        <ecNumber evidence="8">1.14.11.20</ecNumber>
    </submittedName>
</protein>
<dbReference type="EC" id="1.14.11.20" evidence="8"/>
<organism evidence="8 9">
    <name type="scientific">Handroanthus impetiginosus</name>
    <dbReference type="NCBI Taxonomy" id="429701"/>
    <lineage>
        <taxon>Eukaryota</taxon>
        <taxon>Viridiplantae</taxon>
        <taxon>Streptophyta</taxon>
        <taxon>Embryophyta</taxon>
        <taxon>Tracheophyta</taxon>
        <taxon>Spermatophyta</taxon>
        <taxon>Magnoliopsida</taxon>
        <taxon>eudicotyledons</taxon>
        <taxon>Gunneridae</taxon>
        <taxon>Pentapetalae</taxon>
        <taxon>asterids</taxon>
        <taxon>lamiids</taxon>
        <taxon>Lamiales</taxon>
        <taxon>Bignoniaceae</taxon>
        <taxon>Crescentiina</taxon>
        <taxon>Tabebuia alliance</taxon>
        <taxon>Handroanthus</taxon>
    </lineage>
</organism>
<gene>
    <name evidence="8" type="ORF">CDL12_23003</name>
</gene>
<keyword evidence="3" id="KW-0847">Vitamin C</keyword>
<feature type="non-terminal residue" evidence="8">
    <location>
        <position position="294"/>
    </location>
</feature>
<accession>A0A2G9GGP6</accession>
<dbReference type="FunFam" id="2.60.120.330:FF:000005">
    <property type="entry name" value="1-aminocyclopropane-1-carboxylate oxidase homolog 1"/>
    <property type="match status" value="1"/>
</dbReference>
<reference evidence="9" key="1">
    <citation type="journal article" date="2018" name="Gigascience">
        <title>Genome assembly of the Pink Ipe (Handroanthus impetiginosus, Bignoniaceae), a highly valued, ecologically keystone Neotropical timber forest tree.</title>
        <authorList>
            <person name="Silva-Junior O.B."/>
            <person name="Grattapaglia D."/>
            <person name="Novaes E."/>
            <person name="Collevatti R.G."/>
        </authorList>
    </citation>
    <scope>NUCLEOTIDE SEQUENCE [LARGE SCALE GENOMIC DNA]</scope>
    <source>
        <strain evidence="9">cv. UFG-1</strain>
    </source>
</reference>
<evidence type="ECO:0000256" key="2">
    <source>
        <dbReference type="ARBA" id="ARBA00022723"/>
    </source>
</evidence>
<evidence type="ECO:0000313" key="9">
    <source>
        <dbReference type="Proteomes" id="UP000231279"/>
    </source>
</evidence>
<dbReference type="STRING" id="429701.A0A2G9GGP6"/>
<keyword evidence="5 6" id="KW-0408">Iron</keyword>
<sequence>MNMSSVKESLAASAQDYDRVKELKAFEETKAGVKGLIDSGIQTVPRIFIRPPDELVEELNYSQSSDLQVPVIDLSGIGSDDQHKKIISEVKQASKEWGFFQVVNHGIPQDVLDKMLDGIRKFHEQDVEVKNQFHSRDTIQKVKYASNVDLYRSRSANWRDSLTISLLTSDHIEPHELPEVCRDSTIQYINQVTKLVQTLYELLSEALGLKPDHLGSLECGRTRTFIGHYYPPCPEPDLTLGTSKHTDPSFLTILLQDQIGGLQVLHNNQYINVEPLPGSLVVNIGDMLQMIAND</sequence>
<dbReference type="GO" id="GO:0046872">
    <property type="term" value="F:metal ion binding"/>
    <property type="evidence" value="ECO:0007669"/>
    <property type="project" value="UniProtKB-KW"/>
</dbReference>
<dbReference type="OrthoDB" id="288590at2759"/>
<evidence type="ECO:0000259" key="7">
    <source>
        <dbReference type="PROSITE" id="PS51471"/>
    </source>
</evidence>
<dbReference type="PANTHER" id="PTHR10209:SF429">
    <property type="entry name" value="1-AMINOCYCLOPROPANE-1-CARBOXYLATE OXIDASE HOMOLOG 1-LIKE"/>
    <property type="match status" value="1"/>
</dbReference>
<evidence type="ECO:0000256" key="1">
    <source>
        <dbReference type="ARBA" id="ARBA00008056"/>
    </source>
</evidence>
<dbReference type="InterPro" id="IPR026992">
    <property type="entry name" value="DIOX_N"/>
</dbReference>
<keyword evidence="4 6" id="KW-0560">Oxidoreductase</keyword>
<dbReference type="InterPro" id="IPR044861">
    <property type="entry name" value="IPNS-like_FE2OG_OXY"/>
</dbReference>
<dbReference type="Proteomes" id="UP000231279">
    <property type="component" value="Unassembled WGS sequence"/>
</dbReference>
<name>A0A2G9GGP6_9LAMI</name>
<dbReference type="GO" id="GO:0031418">
    <property type="term" value="F:L-ascorbic acid binding"/>
    <property type="evidence" value="ECO:0007669"/>
    <property type="project" value="UniProtKB-KW"/>
</dbReference>
<dbReference type="GO" id="GO:0009805">
    <property type="term" value="P:coumarin biosynthetic process"/>
    <property type="evidence" value="ECO:0007669"/>
    <property type="project" value="UniProtKB-ARBA"/>
</dbReference>
<dbReference type="PANTHER" id="PTHR10209">
    <property type="entry name" value="OXIDOREDUCTASE, 2OG-FE II OXYGENASE FAMILY PROTEIN"/>
    <property type="match status" value="1"/>
</dbReference>
<feature type="domain" description="Fe2OG dioxygenase" evidence="7">
    <location>
        <begin position="220"/>
        <end position="294"/>
    </location>
</feature>
<dbReference type="InterPro" id="IPR027443">
    <property type="entry name" value="IPNS-like_sf"/>
</dbReference>
<evidence type="ECO:0000313" key="8">
    <source>
        <dbReference type="EMBL" id="PIN04461.1"/>
    </source>
</evidence>
<keyword evidence="9" id="KW-1185">Reference proteome</keyword>
<dbReference type="PROSITE" id="PS51471">
    <property type="entry name" value="FE2OG_OXY"/>
    <property type="match status" value="1"/>
</dbReference>
<evidence type="ECO:0000256" key="3">
    <source>
        <dbReference type="ARBA" id="ARBA00022896"/>
    </source>
</evidence>
<comment type="caution">
    <text evidence="8">The sequence shown here is derived from an EMBL/GenBank/DDBJ whole genome shotgun (WGS) entry which is preliminary data.</text>
</comment>
<proteinExistence type="inferred from homology"/>